<reference evidence="3" key="1">
    <citation type="submission" date="2013-07" db="EMBL/GenBank/DDBJ databases">
        <title>Midgut Transcriptome Profiling of Anoplphora glabripennis, a Lignocellulose Degrading, Wood-Boring Cerambycid.</title>
        <authorList>
            <person name="Scully E.D."/>
            <person name="Hoover K."/>
            <person name="Carlson J.E."/>
            <person name="Tien M."/>
            <person name="Geib S.M."/>
        </authorList>
    </citation>
    <scope>NUCLEOTIDE SEQUENCE</scope>
</reference>
<evidence type="ECO:0000259" key="2">
    <source>
        <dbReference type="Pfam" id="PF13358"/>
    </source>
</evidence>
<dbReference type="Pfam" id="PF01498">
    <property type="entry name" value="HTH_Tnp_Tc3_2"/>
    <property type="match status" value="1"/>
</dbReference>
<dbReference type="PANTHER" id="PTHR23022:SF135">
    <property type="entry name" value="SI:DKEY-77F5.3"/>
    <property type="match status" value="1"/>
</dbReference>
<name>V5I9M2_ANOGL</name>
<protein>
    <submittedName>
        <fullName evidence="3">Transposable element Tcb1 transposase</fullName>
    </submittedName>
</protein>
<gene>
    <name evidence="3" type="primary">TCB1</name>
</gene>
<proteinExistence type="predicted"/>
<dbReference type="Pfam" id="PF13358">
    <property type="entry name" value="DDE_3"/>
    <property type="match status" value="1"/>
</dbReference>
<organism evidence="3">
    <name type="scientific">Anoplophora glabripennis</name>
    <name type="common">Asian longhorn beetle</name>
    <name type="synonym">Anoplophora nobilis</name>
    <dbReference type="NCBI Taxonomy" id="217634"/>
    <lineage>
        <taxon>Eukaryota</taxon>
        <taxon>Metazoa</taxon>
        <taxon>Ecdysozoa</taxon>
        <taxon>Arthropoda</taxon>
        <taxon>Hexapoda</taxon>
        <taxon>Insecta</taxon>
        <taxon>Pterygota</taxon>
        <taxon>Neoptera</taxon>
        <taxon>Endopterygota</taxon>
        <taxon>Coleoptera</taxon>
        <taxon>Polyphaga</taxon>
        <taxon>Cucujiformia</taxon>
        <taxon>Chrysomeloidea</taxon>
        <taxon>Cerambycidae</taxon>
        <taxon>Lamiinae</taxon>
        <taxon>Lamiini</taxon>
        <taxon>Anoplophora</taxon>
    </lineage>
</organism>
<evidence type="ECO:0000313" key="3">
    <source>
        <dbReference type="EMBL" id="JAB65776.1"/>
    </source>
</evidence>
<dbReference type="GO" id="GO:0006313">
    <property type="term" value="P:DNA transposition"/>
    <property type="evidence" value="ECO:0007669"/>
    <property type="project" value="InterPro"/>
</dbReference>
<dbReference type="AlphaFoldDB" id="V5I9M2"/>
<dbReference type="InterPro" id="IPR052338">
    <property type="entry name" value="Transposase_5"/>
</dbReference>
<dbReference type="Gene3D" id="3.30.420.10">
    <property type="entry name" value="Ribonuclease H-like superfamily/Ribonuclease H"/>
    <property type="match status" value="1"/>
</dbReference>
<dbReference type="PANTHER" id="PTHR23022">
    <property type="entry name" value="TRANSPOSABLE ELEMENT-RELATED"/>
    <property type="match status" value="1"/>
</dbReference>
<feature type="domain" description="Tc1-like transposase DDE" evidence="2">
    <location>
        <begin position="91"/>
        <end position="230"/>
    </location>
</feature>
<feature type="domain" description="Transposase Tc1-like" evidence="1">
    <location>
        <begin position="14"/>
        <end position="81"/>
    </location>
</feature>
<sequence>MNRNQQKNYREDQDRALVAYLRENPFTDMRHAIEATGFPGCKNTATVRLKEQGLFNYTAPSKELLTVQHRERRLQFARNYIQQGQHFWNNVIFSDEKIFQSTNSGKVKVYRPKNQRFHPRYVCERARSGRFSVPTWAWISDAGPGVIWRVEGNLTGLQYRTILSDIMVPSVSVFHREFIFQHDNSPVHTSAVVRAFMEQNNINVLPWPAKSPDLNPNENLWASVMRQLNEQ</sequence>
<dbReference type="InterPro" id="IPR002492">
    <property type="entry name" value="Transposase_Tc1-like"/>
</dbReference>
<dbReference type="InterPro" id="IPR038717">
    <property type="entry name" value="Tc1-like_DDE_dom"/>
</dbReference>
<dbReference type="GO" id="GO:0015074">
    <property type="term" value="P:DNA integration"/>
    <property type="evidence" value="ECO:0007669"/>
    <property type="project" value="InterPro"/>
</dbReference>
<accession>V5I9M2</accession>
<dbReference type="EMBL" id="GALX01002690">
    <property type="protein sequence ID" value="JAB65776.1"/>
    <property type="molecule type" value="Transcribed_RNA"/>
</dbReference>
<evidence type="ECO:0000259" key="1">
    <source>
        <dbReference type="Pfam" id="PF01498"/>
    </source>
</evidence>
<dbReference type="GO" id="GO:0003677">
    <property type="term" value="F:DNA binding"/>
    <property type="evidence" value="ECO:0007669"/>
    <property type="project" value="InterPro"/>
</dbReference>
<dbReference type="InterPro" id="IPR036397">
    <property type="entry name" value="RNaseH_sf"/>
</dbReference>